<keyword evidence="8" id="KW-0289">Folate biosynthesis</keyword>
<evidence type="ECO:0000256" key="6">
    <source>
        <dbReference type="ARBA" id="ARBA00022777"/>
    </source>
</evidence>
<feature type="domain" description="7,8-dihydro-6-hydroxymethylpterin-pyrophosphokinase" evidence="9">
    <location>
        <begin position="89"/>
        <end position="100"/>
    </location>
</feature>
<dbReference type="InterPro" id="IPR035907">
    <property type="entry name" value="Hppk_sf"/>
</dbReference>
<dbReference type="Pfam" id="PF01288">
    <property type="entry name" value="HPPK"/>
    <property type="match status" value="1"/>
</dbReference>
<proteinExistence type="predicted"/>
<protein>
    <recommendedName>
        <fullName evidence="3">2-amino-4-hydroxy-6-hydroxymethyldihydropteridine diphosphokinase</fullName>
        <ecNumber evidence="3">2.7.6.3</ecNumber>
    </recommendedName>
</protein>
<dbReference type="CDD" id="cd00483">
    <property type="entry name" value="HPPK"/>
    <property type="match status" value="1"/>
</dbReference>
<evidence type="ECO:0000256" key="7">
    <source>
        <dbReference type="ARBA" id="ARBA00022840"/>
    </source>
</evidence>
<dbReference type="PROSITE" id="PS00794">
    <property type="entry name" value="HPPK"/>
    <property type="match status" value="1"/>
</dbReference>
<dbReference type="PANTHER" id="PTHR43071">
    <property type="entry name" value="2-AMINO-4-HYDROXY-6-HYDROXYMETHYLDIHYDROPTERIDINE PYROPHOSPHOKINASE"/>
    <property type="match status" value="1"/>
</dbReference>
<evidence type="ECO:0000256" key="3">
    <source>
        <dbReference type="ARBA" id="ARBA00013253"/>
    </source>
</evidence>
<keyword evidence="11" id="KW-1185">Reference proteome</keyword>
<keyword evidence="7" id="KW-0067">ATP-binding</keyword>
<evidence type="ECO:0000259" key="9">
    <source>
        <dbReference type="PROSITE" id="PS00794"/>
    </source>
</evidence>
<comment type="catalytic activity">
    <reaction evidence="1">
        <text>6-hydroxymethyl-7,8-dihydropterin + ATP = (7,8-dihydropterin-6-yl)methyl diphosphate + AMP + H(+)</text>
        <dbReference type="Rhea" id="RHEA:11412"/>
        <dbReference type="ChEBI" id="CHEBI:15378"/>
        <dbReference type="ChEBI" id="CHEBI:30616"/>
        <dbReference type="ChEBI" id="CHEBI:44841"/>
        <dbReference type="ChEBI" id="CHEBI:72950"/>
        <dbReference type="ChEBI" id="CHEBI:456215"/>
        <dbReference type="EC" id="2.7.6.3"/>
    </reaction>
</comment>
<evidence type="ECO:0000256" key="4">
    <source>
        <dbReference type="ARBA" id="ARBA00022679"/>
    </source>
</evidence>
<dbReference type="SUPFAM" id="SSF55083">
    <property type="entry name" value="6-hydroxymethyl-7,8-dihydropterin pyrophosphokinase, HPPK"/>
    <property type="match status" value="1"/>
</dbReference>
<organism evidence="10 11">
    <name type="scientific">Lentibacillus persicus</name>
    <dbReference type="NCBI Taxonomy" id="640948"/>
    <lineage>
        <taxon>Bacteria</taxon>
        <taxon>Bacillati</taxon>
        <taxon>Bacillota</taxon>
        <taxon>Bacilli</taxon>
        <taxon>Bacillales</taxon>
        <taxon>Bacillaceae</taxon>
        <taxon>Lentibacillus</taxon>
    </lineage>
</organism>
<dbReference type="PANTHER" id="PTHR43071:SF1">
    <property type="entry name" value="2-AMINO-4-HYDROXY-6-HYDROXYMETHYLDIHYDROPTERIDINE PYROPHOSPHOKINASE"/>
    <property type="match status" value="1"/>
</dbReference>
<keyword evidence="6 10" id="KW-0418">Kinase</keyword>
<dbReference type="NCBIfam" id="TIGR01498">
    <property type="entry name" value="folK"/>
    <property type="match status" value="1"/>
</dbReference>
<dbReference type="GO" id="GO:0005524">
    <property type="term" value="F:ATP binding"/>
    <property type="evidence" value="ECO:0007669"/>
    <property type="project" value="UniProtKB-KW"/>
</dbReference>
<dbReference type="EC" id="2.7.6.3" evidence="3"/>
<name>A0A1I1USI5_9BACI</name>
<reference evidence="11" key="1">
    <citation type="submission" date="2016-10" db="EMBL/GenBank/DDBJ databases">
        <authorList>
            <person name="Varghese N."/>
            <person name="Submissions S."/>
        </authorList>
    </citation>
    <scope>NUCLEOTIDE SEQUENCE [LARGE SCALE GENOMIC DNA]</scope>
    <source>
        <strain evidence="11">DSM 22530</strain>
    </source>
</reference>
<dbReference type="RefSeq" id="WP_090083112.1">
    <property type="nucleotide sequence ID" value="NZ_FOMR01000003.1"/>
</dbReference>
<dbReference type="UniPathway" id="UPA00077">
    <property type="reaction ID" value="UER00155"/>
</dbReference>
<evidence type="ECO:0000313" key="10">
    <source>
        <dbReference type="EMBL" id="SFD73674.1"/>
    </source>
</evidence>
<accession>A0A1I1USI5</accession>
<evidence type="ECO:0000256" key="8">
    <source>
        <dbReference type="ARBA" id="ARBA00022909"/>
    </source>
</evidence>
<dbReference type="STRING" id="640948.SAMN05216238_103352"/>
<dbReference type="GO" id="GO:0046656">
    <property type="term" value="P:folic acid biosynthetic process"/>
    <property type="evidence" value="ECO:0007669"/>
    <property type="project" value="UniProtKB-KW"/>
</dbReference>
<dbReference type="GO" id="GO:0016301">
    <property type="term" value="F:kinase activity"/>
    <property type="evidence" value="ECO:0007669"/>
    <property type="project" value="UniProtKB-KW"/>
</dbReference>
<evidence type="ECO:0000256" key="1">
    <source>
        <dbReference type="ARBA" id="ARBA00000198"/>
    </source>
</evidence>
<sequence length="171" mass="19496">MSDEIYLALGSNIEPREDYLATALNALEDHPRISVLKKSSIYETAPVGYTNQADFLNMVIKVDTSLSPLELLDACQTIEKQLGRERDIRFGPRTVDLDILIYNQENRETEQLTIPHPRMLERAFVLIPLREIAPELSLPSAHKTVSDYIEELQESDIKDVTIWIKRGSGEE</sequence>
<dbReference type="OrthoDB" id="9808041at2"/>
<keyword evidence="5" id="KW-0547">Nucleotide-binding</keyword>
<dbReference type="Proteomes" id="UP000199474">
    <property type="component" value="Unassembled WGS sequence"/>
</dbReference>
<gene>
    <name evidence="10" type="ORF">SAMN05216238_103352</name>
</gene>
<dbReference type="InterPro" id="IPR000550">
    <property type="entry name" value="Hppk"/>
</dbReference>
<comment type="pathway">
    <text evidence="2">Cofactor biosynthesis; tetrahydrofolate biosynthesis; 2-amino-4-hydroxy-6-hydroxymethyl-7,8-dihydropteridine diphosphate from 7,8-dihydroneopterin triphosphate: step 4/4.</text>
</comment>
<dbReference type="GO" id="GO:0046654">
    <property type="term" value="P:tetrahydrofolate biosynthetic process"/>
    <property type="evidence" value="ECO:0007669"/>
    <property type="project" value="UniProtKB-UniPathway"/>
</dbReference>
<dbReference type="Gene3D" id="3.30.70.560">
    <property type="entry name" value="7,8-Dihydro-6-hydroxymethylpterin-pyrophosphokinase HPPK"/>
    <property type="match status" value="1"/>
</dbReference>
<evidence type="ECO:0000313" key="11">
    <source>
        <dbReference type="Proteomes" id="UP000199474"/>
    </source>
</evidence>
<evidence type="ECO:0000256" key="5">
    <source>
        <dbReference type="ARBA" id="ARBA00022741"/>
    </source>
</evidence>
<dbReference type="AlphaFoldDB" id="A0A1I1USI5"/>
<dbReference type="EMBL" id="FOMR01000003">
    <property type="protein sequence ID" value="SFD73674.1"/>
    <property type="molecule type" value="Genomic_DNA"/>
</dbReference>
<keyword evidence="4" id="KW-0808">Transferase</keyword>
<evidence type="ECO:0000256" key="2">
    <source>
        <dbReference type="ARBA" id="ARBA00005051"/>
    </source>
</evidence>
<dbReference type="GO" id="GO:0003848">
    <property type="term" value="F:2-amino-4-hydroxy-6-hydroxymethyldihydropteridine diphosphokinase activity"/>
    <property type="evidence" value="ECO:0007669"/>
    <property type="project" value="UniProtKB-EC"/>
</dbReference>